<dbReference type="EMBL" id="SNRY01000067">
    <property type="protein sequence ID" value="KAA6348484.1"/>
    <property type="molecule type" value="Genomic_DNA"/>
</dbReference>
<sequence length="82" mass="9231">MTLRIKQICKEKGVSLSDVAQKTGMAQANLSSLLRRNPTVSTLSKVADALDVDISELFEQKRNEIICPHCGQRFEIIEKEKK</sequence>
<proteinExistence type="predicted"/>
<dbReference type="InterPro" id="IPR010982">
    <property type="entry name" value="Lambda_DNA-bd_dom_sf"/>
</dbReference>
<dbReference type="Gene3D" id="1.10.260.40">
    <property type="entry name" value="lambda repressor-like DNA-binding domains"/>
    <property type="match status" value="1"/>
</dbReference>
<dbReference type="SMART" id="SM00530">
    <property type="entry name" value="HTH_XRE"/>
    <property type="match status" value="1"/>
</dbReference>
<dbReference type="AlphaFoldDB" id="A0A5J4SQP7"/>
<accession>A0A5J4SQP7</accession>
<gene>
    <name evidence="2" type="ORF">EZS27_004084</name>
</gene>
<dbReference type="SUPFAM" id="SSF47413">
    <property type="entry name" value="lambda repressor-like DNA-binding domains"/>
    <property type="match status" value="1"/>
</dbReference>
<feature type="domain" description="HTH cro/C1-type" evidence="1">
    <location>
        <begin position="5"/>
        <end position="57"/>
    </location>
</feature>
<evidence type="ECO:0000259" key="1">
    <source>
        <dbReference type="PROSITE" id="PS50943"/>
    </source>
</evidence>
<comment type="caution">
    <text evidence="2">The sequence shown here is derived from an EMBL/GenBank/DDBJ whole genome shotgun (WGS) entry which is preliminary data.</text>
</comment>
<dbReference type="InterPro" id="IPR001387">
    <property type="entry name" value="Cro/C1-type_HTH"/>
</dbReference>
<dbReference type="CDD" id="cd00093">
    <property type="entry name" value="HTH_XRE"/>
    <property type="match status" value="1"/>
</dbReference>
<evidence type="ECO:0000313" key="2">
    <source>
        <dbReference type="EMBL" id="KAA6348484.1"/>
    </source>
</evidence>
<dbReference type="Pfam" id="PF13443">
    <property type="entry name" value="HTH_26"/>
    <property type="match status" value="1"/>
</dbReference>
<reference evidence="2" key="1">
    <citation type="submission" date="2019-03" db="EMBL/GenBank/DDBJ databases">
        <title>Single cell metagenomics reveals metabolic interactions within the superorganism composed of flagellate Streblomastix strix and complex community of Bacteroidetes bacteria on its surface.</title>
        <authorList>
            <person name="Treitli S.C."/>
            <person name="Kolisko M."/>
            <person name="Husnik F."/>
            <person name="Keeling P."/>
            <person name="Hampl V."/>
        </authorList>
    </citation>
    <scope>NUCLEOTIDE SEQUENCE</scope>
    <source>
        <strain evidence="2">STM</strain>
    </source>
</reference>
<dbReference type="PROSITE" id="PS50943">
    <property type="entry name" value="HTH_CROC1"/>
    <property type="match status" value="1"/>
</dbReference>
<dbReference type="GO" id="GO:0003677">
    <property type="term" value="F:DNA binding"/>
    <property type="evidence" value="ECO:0007669"/>
    <property type="project" value="InterPro"/>
</dbReference>
<protein>
    <submittedName>
        <fullName evidence="2">HTH-type transcriptional regulator SinR</fullName>
    </submittedName>
</protein>
<name>A0A5J4SQP7_9ZZZZ</name>
<organism evidence="2">
    <name type="scientific">termite gut metagenome</name>
    <dbReference type="NCBI Taxonomy" id="433724"/>
    <lineage>
        <taxon>unclassified sequences</taxon>
        <taxon>metagenomes</taxon>
        <taxon>organismal metagenomes</taxon>
    </lineage>
</organism>